<reference evidence="3" key="1">
    <citation type="submission" date="2016-11" db="UniProtKB">
        <authorList>
            <consortium name="WormBaseParasite"/>
        </authorList>
    </citation>
    <scope>IDENTIFICATION</scope>
</reference>
<name>A0A1I8JQV3_9PLAT</name>
<organism evidence="2 3">
    <name type="scientific">Macrostomum lignano</name>
    <dbReference type="NCBI Taxonomy" id="282301"/>
    <lineage>
        <taxon>Eukaryota</taxon>
        <taxon>Metazoa</taxon>
        <taxon>Spiralia</taxon>
        <taxon>Lophotrochozoa</taxon>
        <taxon>Platyhelminthes</taxon>
        <taxon>Rhabditophora</taxon>
        <taxon>Macrostomorpha</taxon>
        <taxon>Macrostomida</taxon>
        <taxon>Macrostomidae</taxon>
        <taxon>Macrostomum</taxon>
    </lineage>
</organism>
<dbReference type="AlphaFoldDB" id="A0A1I8JQV3"/>
<feature type="region of interest" description="Disordered" evidence="1">
    <location>
        <begin position="1"/>
        <end position="24"/>
    </location>
</feature>
<evidence type="ECO:0000313" key="3">
    <source>
        <dbReference type="WBParaSite" id="snap_masked-unitig_38695-processed-gene-0.1-mRNA-1"/>
    </source>
</evidence>
<keyword evidence="2" id="KW-1185">Reference proteome</keyword>
<protein>
    <submittedName>
        <fullName evidence="3">Acyl_transf_3 domain-containing protein</fullName>
    </submittedName>
</protein>
<accession>A0A1I8JQV3</accession>
<dbReference type="WBParaSite" id="snap_masked-unitig_38695-processed-gene-0.1-mRNA-1">
    <property type="protein sequence ID" value="snap_masked-unitig_38695-processed-gene-0.1-mRNA-1"/>
    <property type="gene ID" value="snap_masked-unitig_38695-processed-gene-0.1"/>
</dbReference>
<proteinExistence type="predicted"/>
<evidence type="ECO:0000256" key="1">
    <source>
        <dbReference type="SAM" id="MobiDB-lite"/>
    </source>
</evidence>
<dbReference type="Proteomes" id="UP000095280">
    <property type="component" value="Unplaced"/>
</dbReference>
<sequence>MIGNTAAFNASGHPSHHAELAAHRPGSLRCPSAHYAGWQEVQRRPTGWTPRSASKQLCGGFAYFAYLTHFTYLLPTLPTDYFTYLAYFAY</sequence>
<evidence type="ECO:0000313" key="2">
    <source>
        <dbReference type="Proteomes" id="UP000095280"/>
    </source>
</evidence>